<dbReference type="AlphaFoldDB" id="A0A645GES4"/>
<name>A0A645GES4_9ZZZZ</name>
<comment type="caution">
    <text evidence="2">The sequence shown here is derived from an EMBL/GenBank/DDBJ whole genome shotgun (WGS) entry which is preliminary data.</text>
</comment>
<dbReference type="EMBL" id="VSSQ01074268">
    <property type="protein sequence ID" value="MPN25185.1"/>
    <property type="molecule type" value="Genomic_DNA"/>
</dbReference>
<protein>
    <submittedName>
        <fullName evidence="2">Uncharacterized protein</fullName>
    </submittedName>
</protein>
<accession>A0A645GES4</accession>
<sequence>MKEPIAETVAGPEPEIAAKNMQASTVTIARPPVMKPTRLSARLTRRREMPPLHISAPARMKKGIASSGKESSPVTDFCASISIGISEVSHIASPVASPRVIPIGMLSAIVTMRMEKTITASISIPPQYCRFAGRAARLSIVCTFL</sequence>
<evidence type="ECO:0000256" key="1">
    <source>
        <dbReference type="SAM" id="MobiDB-lite"/>
    </source>
</evidence>
<proteinExistence type="predicted"/>
<feature type="region of interest" description="Disordered" evidence="1">
    <location>
        <begin position="40"/>
        <end position="73"/>
    </location>
</feature>
<organism evidence="2">
    <name type="scientific">bioreactor metagenome</name>
    <dbReference type="NCBI Taxonomy" id="1076179"/>
    <lineage>
        <taxon>unclassified sequences</taxon>
        <taxon>metagenomes</taxon>
        <taxon>ecological metagenomes</taxon>
    </lineage>
</organism>
<dbReference type="AntiFam" id="ANF00246">
    <property type="entry name" value="Shadow ORF (opposite dctM)"/>
</dbReference>
<gene>
    <name evidence="2" type="ORF">SDC9_172592</name>
</gene>
<reference evidence="2" key="1">
    <citation type="submission" date="2019-08" db="EMBL/GenBank/DDBJ databases">
        <authorList>
            <person name="Kucharzyk K."/>
            <person name="Murdoch R.W."/>
            <person name="Higgins S."/>
            <person name="Loffler F."/>
        </authorList>
    </citation>
    <scope>NUCLEOTIDE SEQUENCE</scope>
</reference>
<evidence type="ECO:0000313" key="2">
    <source>
        <dbReference type="EMBL" id="MPN25185.1"/>
    </source>
</evidence>